<name>A0ABY2KGV4_9RHOB</name>
<dbReference type="RefSeq" id="WP_135433939.1">
    <property type="nucleotide sequence ID" value="NZ_RPEM01000024.1"/>
</dbReference>
<evidence type="ECO:0000313" key="1">
    <source>
        <dbReference type="EMBL" id="TGD41466.1"/>
    </source>
</evidence>
<sequence length="96" mass="10481">MTNLIYRGMKHDGERTAISHKPRNLIYRSVAHDGLPTAAMPVRNSHADLCYRGICYTLAANGDVLSGAQTLSDIVVRRGKEASILELPNNSATTRS</sequence>
<protein>
    <submittedName>
        <fullName evidence="1">DUF4278 domain-containing protein</fullName>
    </submittedName>
</protein>
<accession>A0ABY2KGV4</accession>
<dbReference type="InterPro" id="IPR025458">
    <property type="entry name" value="DUF4278"/>
</dbReference>
<reference evidence="1 2" key="1">
    <citation type="submission" date="2018-11" db="EMBL/GenBank/DDBJ databases">
        <title>Tabrizicola sp. isolated from sediment of alpine lake.</title>
        <authorList>
            <person name="Liu Z."/>
        </authorList>
    </citation>
    <scope>NUCLEOTIDE SEQUENCE [LARGE SCALE GENOMIC DNA]</scope>
    <source>
        <strain evidence="1 2">DRYC-M-16</strain>
    </source>
</reference>
<proteinExistence type="predicted"/>
<dbReference type="Proteomes" id="UP000297741">
    <property type="component" value="Unassembled WGS sequence"/>
</dbReference>
<evidence type="ECO:0000313" key="2">
    <source>
        <dbReference type="Proteomes" id="UP000297741"/>
    </source>
</evidence>
<organism evidence="1 2">
    <name type="scientific">Pseudotabrizicola sediminis</name>
    <dbReference type="NCBI Taxonomy" id="2486418"/>
    <lineage>
        <taxon>Bacteria</taxon>
        <taxon>Pseudomonadati</taxon>
        <taxon>Pseudomonadota</taxon>
        <taxon>Alphaproteobacteria</taxon>
        <taxon>Rhodobacterales</taxon>
        <taxon>Paracoccaceae</taxon>
        <taxon>Pseudotabrizicola</taxon>
    </lineage>
</organism>
<gene>
    <name evidence="1" type="ORF">EEB11_18525</name>
</gene>
<comment type="caution">
    <text evidence="1">The sequence shown here is derived from an EMBL/GenBank/DDBJ whole genome shotgun (WGS) entry which is preliminary data.</text>
</comment>
<dbReference type="Pfam" id="PF14105">
    <property type="entry name" value="DUF4278"/>
    <property type="match status" value="1"/>
</dbReference>
<keyword evidence="2" id="KW-1185">Reference proteome</keyword>
<dbReference type="EMBL" id="RPEM01000024">
    <property type="protein sequence ID" value="TGD41466.1"/>
    <property type="molecule type" value="Genomic_DNA"/>
</dbReference>